<dbReference type="GO" id="GO:0005576">
    <property type="term" value="C:extracellular region"/>
    <property type="evidence" value="ECO:0007669"/>
    <property type="project" value="UniProtKB-SubCell"/>
</dbReference>
<reference evidence="7 10" key="2">
    <citation type="journal article" date="2014" name="BMC Genomics">
        <title>An improved genome release (version Mt4.0) for the model legume Medicago truncatula.</title>
        <authorList>
            <person name="Tang H."/>
            <person name="Krishnakumar V."/>
            <person name="Bidwell S."/>
            <person name="Rosen B."/>
            <person name="Chan A."/>
            <person name="Zhou S."/>
            <person name="Gentzbittel L."/>
            <person name="Childs K.L."/>
            <person name="Yandell M."/>
            <person name="Gundlach H."/>
            <person name="Mayer K.F."/>
            <person name="Schwartz D.C."/>
            <person name="Town C.D."/>
        </authorList>
    </citation>
    <scope>GENOME REANNOTATION</scope>
    <source>
        <strain evidence="7">A17</strain>
        <strain evidence="9 10">cv. Jemalong A17</strain>
    </source>
</reference>
<dbReference type="EMBL" id="PSQE01000006">
    <property type="protein sequence ID" value="RHN51365.1"/>
    <property type="molecule type" value="Genomic_DNA"/>
</dbReference>
<keyword evidence="3" id="KW-0646">Protease inhibitor</keyword>
<dbReference type="Gramene" id="rna35791">
    <property type="protein sequence ID" value="RHN51365.1"/>
    <property type="gene ID" value="gene35791"/>
</dbReference>
<evidence type="ECO:0000256" key="4">
    <source>
        <dbReference type="ARBA" id="ARBA00022900"/>
    </source>
</evidence>
<dbReference type="OrthoDB" id="1751999at2759"/>
<dbReference type="Pfam" id="PF00197">
    <property type="entry name" value="Kunitz_legume"/>
    <property type="match status" value="1"/>
</dbReference>
<dbReference type="EMBL" id="CM001222">
    <property type="protein sequence ID" value="KEH26124.1"/>
    <property type="molecule type" value="Genomic_DNA"/>
</dbReference>
<keyword evidence="6" id="KW-0732">Signal</keyword>
<dbReference type="PANTHER" id="PTHR33107:SF21">
    <property type="entry name" value="KUNITZ FAMILY TRYPSIN AND PROTEASE INHIBITOR PROTEIN"/>
    <property type="match status" value="1"/>
</dbReference>
<keyword evidence="2" id="KW-0964">Secreted</keyword>
<keyword evidence="10" id="KW-1185">Reference proteome</keyword>
<dbReference type="PANTHER" id="PTHR33107">
    <property type="entry name" value="KUNITZ TRYPSIN INHIBITOR 2"/>
    <property type="match status" value="1"/>
</dbReference>
<protein>
    <submittedName>
        <fullName evidence="7">Kunitz type trypsin inhibitor / Alpha-fucosidase</fullName>
    </submittedName>
</protein>
<dbReference type="KEGG" id="mtr:25496335"/>
<reference evidence="7 10" key="1">
    <citation type="journal article" date="2011" name="Nature">
        <title>The Medicago genome provides insight into the evolution of rhizobial symbioses.</title>
        <authorList>
            <person name="Young N.D."/>
            <person name="Debelle F."/>
            <person name="Oldroyd G.E."/>
            <person name="Geurts R."/>
            <person name="Cannon S.B."/>
            <person name="Udvardi M.K."/>
            <person name="Benedito V.A."/>
            <person name="Mayer K.F."/>
            <person name="Gouzy J."/>
            <person name="Schoof H."/>
            <person name="Van de Peer Y."/>
            <person name="Proost S."/>
            <person name="Cook D.R."/>
            <person name="Meyers B.C."/>
            <person name="Spannagl M."/>
            <person name="Cheung F."/>
            <person name="De Mita S."/>
            <person name="Krishnakumar V."/>
            <person name="Gundlach H."/>
            <person name="Zhou S."/>
            <person name="Mudge J."/>
            <person name="Bharti A.K."/>
            <person name="Murray J.D."/>
            <person name="Naoumkina M.A."/>
            <person name="Rosen B."/>
            <person name="Silverstein K.A."/>
            <person name="Tang H."/>
            <person name="Rombauts S."/>
            <person name="Zhao P.X."/>
            <person name="Zhou P."/>
            <person name="Barbe V."/>
            <person name="Bardou P."/>
            <person name="Bechner M."/>
            <person name="Bellec A."/>
            <person name="Berger A."/>
            <person name="Berges H."/>
            <person name="Bidwell S."/>
            <person name="Bisseling T."/>
            <person name="Choisne N."/>
            <person name="Couloux A."/>
            <person name="Denny R."/>
            <person name="Deshpande S."/>
            <person name="Dai X."/>
            <person name="Doyle J.J."/>
            <person name="Dudez A.M."/>
            <person name="Farmer A.D."/>
            <person name="Fouteau S."/>
            <person name="Franken C."/>
            <person name="Gibelin C."/>
            <person name="Gish J."/>
            <person name="Goldstein S."/>
            <person name="Gonzalez A.J."/>
            <person name="Green P.J."/>
            <person name="Hallab A."/>
            <person name="Hartog M."/>
            <person name="Hua A."/>
            <person name="Humphray S.J."/>
            <person name="Jeong D.H."/>
            <person name="Jing Y."/>
            <person name="Jocker A."/>
            <person name="Kenton S.M."/>
            <person name="Kim D.J."/>
            <person name="Klee K."/>
            <person name="Lai H."/>
            <person name="Lang C."/>
            <person name="Lin S."/>
            <person name="Macmil S.L."/>
            <person name="Magdelenat G."/>
            <person name="Matthews L."/>
            <person name="McCorrison J."/>
            <person name="Monaghan E.L."/>
            <person name="Mun J.H."/>
            <person name="Najar F.Z."/>
            <person name="Nicholson C."/>
            <person name="Noirot C."/>
            <person name="O'Bleness M."/>
            <person name="Paule C.R."/>
            <person name="Poulain J."/>
            <person name="Prion F."/>
            <person name="Qin B."/>
            <person name="Qu C."/>
            <person name="Retzel E.F."/>
            <person name="Riddle C."/>
            <person name="Sallet E."/>
            <person name="Samain S."/>
            <person name="Samson N."/>
            <person name="Sanders I."/>
            <person name="Saurat O."/>
            <person name="Scarpelli C."/>
            <person name="Schiex T."/>
            <person name="Segurens B."/>
            <person name="Severin A.J."/>
            <person name="Sherrier D.J."/>
            <person name="Shi R."/>
            <person name="Sims S."/>
            <person name="Singer S.R."/>
            <person name="Sinharoy S."/>
            <person name="Sterck L."/>
            <person name="Viollet A."/>
            <person name="Wang B.B."/>
            <person name="Wang K."/>
            <person name="Wang M."/>
            <person name="Wang X."/>
            <person name="Warfsmann J."/>
            <person name="Weissenbach J."/>
            <person name="White D.D."/>
            <person name="White J.D."/>
            <person name="Wiley G.B."/>
            <person name="Wincker P."/>
            <person name="Xing Y."/>
            <person name="Yang L."/>
            <person name="Yao Z."/>
            <person name="Ying F."/>
            <person name="Zhai J."/>
            <person name="Zhou L."/>
            <person name="Zuber A."/>
            <person name="Denarie J."/>
            <person name="Dixon R.A."/>
            <person name="May G.D."/>
            <person name="Schwartz D.C."/>
            <person name="Rogers J."/>
            <person name="Quetier F."/>
            <person name="Town C.D."/>
            <person name="Roe B.A."/>
        </authorList>
    </citation>
    <scope>NUCLEOTIDE SEQUENCE [LARGE SCALE GENOMIC DNA]</scope>
    <source>
        <strain evidence="7">A17</strain>
        <strain evidence="9 10">cv. Jemalong A17</strain>
    </source>
</reference>
<reference evidence="8" key="4">
    <citation type="journal article" date="2018" name="Nat. Plants">
        <title>Whole-genome landscape of Medicago truncatula symbiotic genes.</title>
        <authorList>
            <person name="Pecrix Y."/>
            <person name="Gamas P."/>
            <person name="Carrere S."/>
        </authorList>
    </citation>
    <scope>NUCLEOTIDE SEQUENCE</scope>
    <source>
        <tissue evidence="8">Leaves</tissue>
    </source>
</reference>
<evidence type="ECO:0000256" key="5">
    <source>
        <dbReference type="ARBA" id="ARBA00023157"/>
    </source>
</evidence>
<evidence type="ECO:0000313" key="10">
    <source>
        <dbReference type="Proteomes" id="UP000002051"/>
    </source>
</evidence>
<keyword evidence="5" id="KW-1015">Disulfide bond</keyword>
<evidence type="ECO:0000313" key="7">
    <source>
        <dbReference type="EMBL" id="KEH26124.1"/>
    </source>
</evidence>
<dbReference type="AlphaFoldDB" id="A0A072U8L7"/>
<evidence type="ECO:0000313" key="8">
    <source>
        <dbReference type="EMBL" id="RHN51365.1"/>
    </source>
</evidence>
<sequence>MKPTLVTTLCFLLFSFTIYFPLPFTHANKFIVKDIFGNPVVPSGSYYIWPDYLINGGELRLGETENSTCPFTVLQDYSNLGPGLPVKFTPQNQTSSDDPITLMLPIDITFENKPDCAESSKWLVVEEENEYPAPWVTIDGTNKNVYDGWFQIVGFKKTGYLIFFCHKLLSPTRGVCIYLSRRNDENGMRLVYEMDGDALGAVFVNVDDAARARRSSVLKKDHAFTLPMI</sequence>
<keyword evidence="4" id="KW-0722">Serine protease inhibitor</keyword>
<dbReference type="GO" id="GO:0004867">
    <property type="term" value="F:serine-type endopeptidase inhibitor activity"/>
    <property type="evidence" value="ECO:0007669"/>
    <property type="project" value="UniProtKB-KW"/>
</dbReference>
<dbReference type="Proteomes" id="UP000265566">
    <property type="component" value="Chromosome 6"/>
</dbReference>
<evidence type="ECO:0000256" key="2">
    <source>
        <dbReference type="ARBA" id="ARBA00022525"/>
    </source>
</evidence>
<comment type="subcellular location">
    <subcellularLocation>
        <location evidence="1">Secreted</location>
    </subcellularLocation>
</comment>
<evidence type="ECO:0000256" key="1">
    <source>
        <dbReference type="ARBA" id="ARBA00004613"/>
    </source>
</evidence>
<dbReference type="InterPro" id="IPR002160">
    <property type="entry name" value="Prot_inh_Kunz-lg"/>
</dbReference>
<accession>A0A072U8L7</accession>
<dbReference type="InterPro" id="IPR011065">
    <property type="entry name" value="Kunitz_inhibitor_STI-like_sf"/>
</dbReference>
<dbReference type="Gene3D" id="2.80.10.50">
    <property type="match status" value="1"/>
</dbReference>
<dbReference type="MEROPS" id="I03.025"/>
<dbReference type="SUPFAM" id="SSF50386">
    <property type="entry name" value="STI-like"/>
    <property type="match status" value="1"/>
</dbReference>
<reference evidence="9" key="3">
    <citation type="submission" date="2015-04" db="UniProtKB">
        <authorList>
            <consortium name="EnsemblPlants"/>
        </authorList>
    </citation>
    <scope>IDENTIFICATION</scope>
    <source>
        <strain evidence="9">cv. Jemalong A17</strain>
    </source>
</reference>
<dbReference type="HOGENOM" id="CLU_090145_1_1_1"/>
<evidence type="ECO:0000256" key="3">
    <source>
        <dbReference type="ARBA" id="ARBA00022690"/>
    </source>
</evidence>
<proteinExistence type="predicted"/>
<organism evidence="7 10">
    <name type="scientific">Medicago truncatula</name>
    <name type="common">Barrel medic</name>
    <name type="synonym">Medicago tribuloides</name>
    <dbReference type="NCBI Taxonomy" id="3880"/>
    <lineage>
        <taxon>Eukaryota</taxon>
        <taxon>Viridiplantae</taxon>
        <taxon>Streptophyta</taxon>
        <taxon>Embryophyta</taxon>
        <taxon>Tracheophyta</taxon>
        <taxon>Spermatophyta</taxon>
        <taxon>Magnoliopsida</taxon>
        <taxon>eudicotyledons</taxon>
        <taxon>Gunneridae</taxon>
        <taxon>Pentapetalae</taxon>
        <taxon>rosids</taxon>
        <taxon>fabids</taxon>
        <taxon>Fabales</taxon>
        <taxon>Fabaceae</taxon>
        <taxon>Papilionoideae</taxon>
        <taxon>50 kb inversion clade</taxon>
        <taxon>NPAAA clade</taxon>
        <taxon>Hologalegina</taxon>
        <taxon>IRL clade</taxon>
        <taxon>Trifolieae</taxon>
        <taxon>Medicago</taxon>
    </lineage>
</organism>
<gene>
    <name evidence="9" type="primary">25496335</name>
    <name evidence="7" type="ordered locus">MTR_6g045097</name>
    <name evidence="8" type="ORF">MtrunA17_Chr6g0467761</name>
</gene>
<evidence type="ECO:0000313" key="9">
    <source>
        <dbReference type="EnsemblPlants" id="KEH26124"/>
    </source>
</evidence>
<evidence type="ECO:0000256" key="6">
    <source>
        <dbReference type="SAM" id="SignalP"/>
    </source>
</evidence>
<name>A0A072U8L7_MEDTR</name>
<dbReference type="Proteomes" id="UP000002051">
    <property type="component" value="Chromosome 6"/>
</dbReference>
<dbReference type="EnsemblPlants" id="KEH26124">
    <property type="protein sequence ID" value="KEH26124"/>
    <property type="gene ID" value="MTR_6g045097"/>
</dbReference>
<feature type="signal peptide" evidence="6">
    <location>
        <begin position="1"/>
        <end position="27"/>
    </location>
</feature>
<dbReference type="SMART" id="SM00452">
    <property type="entry name" value="STI"/>
    <property type="match status" value="1"/>
</dbReference>
<feature type="chain" id="PRO_5014499405" evidence="6">
    <location>
        <begin position="28"/>
        <end position="229"/>
    </location>
</feature>
<dbReference type="CDD" id="cd23376">
    <property type="entry name" value="beta-trefoil_STI_DrTI"/>
    <property type="match status" value="1"/>
</dbReference>